<dbReference type="GO" id="GO:0000166">
    <property type="term" value="F:nucleotide binding"/>
    <property type="evidence" value="ECO:0007669"/>
    <property type="project" value="InterPro"/>
</dbReference>
<protein>
    <recommendedName>
        <fullName evidence="3">Gfo/Idh/MocA-like oxidoreductase N-terminal domain-containing protein</fullName>
    </recommendedName>
</protein>
<accession>A0A9P7IGR1</accession>
<dbReference type="Gene3D" id="3.30.360.10">
    <property type="entry name" value="Dihydrodipicolinate Reductase, domain 2"/>
    <property type="match status" value="2"/>
</dbReference>
<comment type="similarity">
    <text evidence="1">Belongs to the Gfo/Idh/MocA family.</text>
</comment>
<keyword evidence="2" id="KW-0560">Oxidoreductase</keyword>
<sequence>MGAIKVGVIGYGNAAKEFHLPFIQSIQDLEAYAVLQRSEAPQDPRTAPKGSHCTVDLPWIRHYRTATEFFADKAIDLVVVVTHTETHAAFAIQALEAGKHVIVDKPFAVSADEADQVIAAAEKAGKIVTYFQNRRWDGDFQTLLELKKKNPFGEITEAEIHYDFETPSWLKILPKKYTPGSGIAFALVLQYGDPMTGKIVTVKTTTVTPMNKQLKYWIRGTKGSYIKFQQRSTCPQEEHMNAGKSPDDPDFAKEPERFWGTLTTYDEFDSSIQKFDPETNKYTGQVPAIRGNFAKLYENLAQAIQGKEELVIKLPAIRDCLRILELAKESHENRVTVEWR</sequence>
<evidence type="ECO:0000256" key="2">
    <source>
        <dbReference type="ARBA" id="ARBA00023002"/>
    </source>
</evidence>
<dbReference type="InterPro" id="IPR000683">
    <property type="entry name" value="Gfo/Idh/MocA-like_OxRdtase_N"/>
</dbReference>
<reference evidence="4" key="1">
    <citation type="journal article" date="2020" name="bioRxiv">
        <title>Historical genomics reveals the evolutionary mechanisms behind multiple outbreaks of the host-specific coffee wilt pathogen Fusarium xylarioides.</title>
        <authorList>
            <person name="Peck D."/>
            <person name="Nowell R.W."/>
            <person name="Flood J."/>
            <person name="Ryan M.J."/>
            <person name="Barraclough T.G."/>
        </authorList>
    </citation>
    <scope>NUCLEOTIDE SEQUENCE</scope>
    <source>
        <strain evidence="4">IMI 127659i</strain>
    </source>
</reference>
<dbReference type="PANTHER" id="PTHR43708:SF5">
    <property type="entry name" value="CONSERVED EXPRESSED OXIDOREDUCTASE (EUROFUNG)-RELATED"/>
    <property type="match status" value="1"/>
</dbReference>
<dbReference type="EMBL" id="JADFTT010000178">
    <property type="protein sequence ID" value="KAG5765965.1"/>
    <property type="molecule type" value="Genomic_DNA"/>
</dbReference>
<dbReference type="Proteomes" id="UP000750502">
    <property type="component" value="Unassembled WGS sequence"/>
</dbReference>
<name>A0A9P7IGR1_9HYPO</name>
<evidence type="ECO:0000313" key="4">
    <source>
        <dbReference type="EMBL" id="KAG5765965.1"/>
    </source>
</evidence>
<dbReference type="InterPro" id="IPR036291">
    <property type="entry name" value="NAD(P)-bd_dom_sf"/>
</dbReference>
<comment type="caution">
    <text evidence="4">The sequence shown here is derived from an EMBL/GenBank/DDBJ whole genome shotgun (WGS) entry which is preliminary data.</text>
</comment>
<dbReference type="InterPro" id="IPR051317">
    <property type="entry name" value="Gfo/Idh/MocA_oxidoreduct"/>
</dbReference>
<feature type="domain" description="Gfo/Idh/MocA-like oxidoreductase N-terminal" evidence="3">
    <location>
        <begin position="4"/>
        <end position="130"/>
    </location>
</feature>
<keyword evidence="5" id="KW-1185">Reference proteome</keyword>
<evidence type="ECO:0000313" key="5">
    <source>
        <dbReference type="Proteomes" id="UP000750502"/>
    </source>
</evidence>
<evidence type="ECO:0000256" key="1">
    <source>
        <dbReference type="ARBA" id="ARBA00010928"/>
    </source>
</evidence>
<dbReference type="GO" id="GO:0016491">
    <property type="term" value="F:oxidoreductase activity"/>
    <property type="evidence" value="ECO:0007669"/>
    <property type="project" value="UniProtKB-KW"/>
</dbReference>
<gene>
    <name evidence="4" type="ORF">H9Q72_005992</name>
</gene>
<dbReference type="SUPFAM" id="SSF51735">
    <property type="entry name" value="NAD(P)-binding Rossmann-fold domains"/>
    <property type="match status" value="1"/>
</dbReference>
<dbReference type="AlphaFoldDB" id="A0A9P7IGR1"/>
<dbReference type="PANTHER" id="PTHR43708">
    <property type="entry name" value="CONSERVED EXPRESSED OXIDOREDUCTASE (EUROFUNG)"/>
    <property type="match status" value="1"/>
</dbReference>
<reference evidence="4" key="2">
    <citation type="submission" date="2020-10" db="EMBL/GenBank/DDBJ databases">
        <authorList>
            <person name="Peck L.D."/>
            <person name="Nowell R.W."/>
            <person name="Flood J."/>
            <person name="Ryan M.J."/>
            <person name="Barraclough T.G."/>
        </authorList>
    </citation>
    <scope>NUCLEOTIDE SEQUENCE</scope>
    <source>
        <strain evidence="4">IMI 127659i</strain>
    </source>
</reference>
<proteinExistence type="inferred from homology"/>
<organism evidence="4 5">
    <name type="scientific">Fusarium xylarioides</name>
    <dbReference type="NCBI Taxonomy" id="221167"/>
    <lineage>
        <taxon>Eukaryota</taxon>
        <taxon>Fungi</taxon>
        <taxon>Dikarya</taxon>
        <taxon>Ascomycota</taxon>
        <taxon>Pezizomycotina</taxon>
        <taxon>Sordariomycetes</taxon>
        <taxon>Hypocreomycetidae</taxon>
        <taxon>Hypocreales</taxon>
        <taxon>Nectriaceae</taxon>
        <taxon>Fusarium</taxon>
        <taxon>Fusarium fujikuroi species complex</taxon>
    </lineage>
</organism>
<dbReference type="Pfam" id="PF01408">
    <property type="entry name" value="GFO_IDH_MocA"/>
    <property type="match status" value="1"/>
</dbReference>
<dbReference type="Gene3D" id="3.40.50.720">
    <property type="entry name" value="NAD(P)-binding Rossmann-like Domain"/>
    <property type="match status" value="1"/>
</dbReference>
<evidence type="ECO:0000259" key="3">
    <source>
        <dbReference type="Pfam" id="PF01408"/>
    </source>
</evidence>
<dbReference type="OrthoDB" id="6417021at2759"/>